<protein>
    <submittedName>
        <fullName evidence="1">Uncharacterized protein</fullName>
    </submittedName>
</protein>
<gene>
    <name evidence="1" type="ORF">G3I71_04500</name>
</gene>
<organism evidence="1">
    <name type="scientific">Streptomyces sp. SID12501</name>
    <dbReference type="NCBI Taxonomy" id="2706042"/>
    <lineage>
        <taxon>Bacteria</taxon>
        <taxon>Bacillati</taxon>
        <taxon>Actinomycetota</taxon>
        <taxon>Actinomycetes</taxon>
        <taxon>Kitasatosporales</taxon>
        <taxon>Streptomycetaceae</taxon>
        <taxon>Streptomyces</taxon>
    </lineage>
</organism>
<dbReference type="AlphaFoldDB" id="A0A6B3BKI8"/>
<reference evidence="1" key="1">
    <citation type="submission" date="2020-01" db="EMBL/GenBank/DDBJ databases">
        <title>Insect and environment-associated Actinomycetes.</title>
        <authorList>
            <person name="Currrie C."/>
            <person name="Chevrette M."/>
            <person name="Carlson C."/>
            <person name="Stubbendieck R."/>
            <person name="Wendt-Pienkowski E."/>
        </authorList>
    </citation>
    <scope>NUCLEOTIDE SEQUENCE</scope>
    <source>
        <strain evidence="1">SID12501</strain>
    </source>
</reference>
<proteinExistence type="predicted"/>
<accession>A0A6B3BKI8</accession>
<dbReference type="EMBL" id="JAAGLU010000003">
    <property type="protein sequence ID" value="NEC85135.1"/>
    <property type="molecule type" value="Genomic_DNA"/>
</dbReference>
<dbReference type="Pfam" id="PF19979">
    <property type="entry name" value="DUF6415"/>
    <property type="match status" value="1"/>
</dbReference>
<dbReference type="InterPro" id="IPR046300">
    <property type="entry name" value="DUF6415"/>
</dbReference>
<name>A0A6B3BKI8_9ACTN</name>
<dbReference type="RefSeq" id="WP_164312587.1">
    <property type="nucleotide sequence ID" value="NZ_JAAGLU010000003.1"/>
</dbReference>
<evidence type="ECO:0000313" key="1">
    <source>
        <dbReference type="EMBL" id="NEC85135.1"/>
    </source>
</evidence>
<comment type="caution">
    <text evidence="1">The sequence shown here is derived from an EMBL/GenBank/DDBJ whole genome shotgun (WGS) entry which is preliminary data.</text>
</comment>
<sequence length="122" mass="13518">MTSDASLPIDIETMHASARRLLEPDAVVPSAQELETLTLLLKGHLALIIPELGRAASRRRGDDSLARVCARMAISESRRKLRIEPHPALSSHLAYARRLSRSLNVLCDHYEELCGARPEVGR</sequence>